<dbReference type="Proteomes" id="UP000356253">
    <property type="component" value="Unassembled WGS sequence"/>
</dbReference>
<comment type="caution">
    <text evidence="1">The sequence shown here is derived from an EMBL/GenBank/DDBJ whole genome shotgun (WGS) entry which is preliminary data.</text>
</comment>
<evidence type="ECO:0000313" key="1">
    <source>
        <dbReference type="EMBL" id="VVV00175.1"/>
    </source>
</evidence>
<evidence type="ECO:0000313" key="2">
    <source>
        <dbReference type="Proteomes" id="UP000356253"/>
    </source>
</evidence>
<dbReference type="EMBL" id="CABVMM010000005">
    <property type="protein sequence ID" value="VVV00175.1"/>
    <property type="molecule type" value="Genomic_DNA"/>
</dbReference>
<reference evidence="1" key="1">
    <citation type="submission" date="2019-09" db="EMBL/GenBank/DDBJ databases">
        <authorList>
            <person name="Rodrigo-Torres L."/>
            <person name="Arahal R. D."/>
            <person name="Lucena T."/>
        </authorList>
    </citation>
    <scope>NUCLEOTIDE SEQUENCE</scope>
    <source>
        <strain evidence="1">ISS653</strain>
    </source>
</reference>
<sequence length="227" mass="25020">MKKLFLACTLLFATIVVAQEQPSGISVNGEGTVKVVPDEVLIQVNVNEEAQTAKEVKASTDEVIDAVLKYLKKEGIDKKNIQTEYIRLAKSYKYDTKTYLFQANQSISILLTDVSQYDKITQGLLELGINGINSVQFKSSEMEKYESQARIKAIKNAKAKAEEYAEALGVKVGAPIFISESSTGNYPQPQMMRMVDMKESSASGNQTLAVGEMEIMAQVTVNFAIIQ</sequence>
<protein>
    <submittedName>
        <fullName evidence="1">26 kDa periplasmic immunogenic protein</fullName>
    </submittedName>
</protein>
<proteinExistence type="predicted"/>
<organism evidence="1 2">
    <name type="scientific">Mesonia oceanica</name>
    <dbReference type="NCBI Taxonomy" id="2687242"/>
    <lineage>
        <taxon>Bacteria</taxon>
        <taxon>Pseudomonadati</taxon>
        <taxon>Bacteroidota</taxon>
        <taxon>Flavobacteriia</taxon>
        <taxon>Flavobacteriales</taxon>
        <taxon>Flavobacteriaceae</taxon>
        <taxon>Mesonia</taxon>
    </lineage>
</organism>
<name>A0AC61Y7K8_9FLAO</name>
<accession>A0AC61Y7K8</accession>
<gene>
    <name evidence="1" type="ORF">FVB9532_01440</name>
</gene>
<keyword evidence="2" id="KW-1185">Reference proteome</keyword>